<dbReference type="InParanoid" id="A0A316VQF6"/>
<dbReference type="EMBL" id="KZ819442">
    <property type="protein sequence ID" value="PWN39826.1"/>
    <property type="molecule type" value="Genomic_DNA"/>
</dbReference>
<evidence type="ECO:0000256" key="1">
    <source>
        <dbReference type="ARBA" id="ARBA00004141"/>
    </source>
</evidence>
<dbReference type="InterPro" id="IPR039357">
    <property type="entry name" value="SRD5A/TECR"/>
</dbReference>
<dbReference type="PANTHER" id="PTHR10556">
    <property type="entry name" value="3-OXO-5-ALPHA-STEROID 4-DEHYDROGENASE"/>
    <property type="match status" value="1"/>
</dbReference>
<dbReference type="PANTHER" id="PTHR10556:SF43">
    <property type="entry name" value="STEROID 5-ALPHA-REDUCTASE DET2"/>
    <property type="match status" value="1"/>
</dbReference>
<keyword evidence="4 6" id="KW-1133">Transmembrane helix</keyword>
<protein>
    <recommendedName>
        <fullName evidence="7">3-oxo-5-alpha-steroid 4-dehydrogenase C-terminal domain-containing protein</fullName>
    </recommendedName>
</protein>
<evidence type="ECO:0000256" key="3">
    <source>
        <dbReference type="ARBA" id="ARBA00022692"/>
    </source>
</evidence>
<sequence length="397" mass="42354">MTSAVTSLLAFGGFPAPSFSKPTAADVYVLAVLIFKYFPLMTPLVKLVNAPHGKFAVLHSKLNLPGNAAWMAMEIWSPLLFALSVASPVLSHSSTQAVLTNLVSPSWSRLASLPTPNLILAAAYVAHYTHRAVLQPLRSPARSPIHLSVALSATAFNLLNGFVMGSWIGGRSPSMLLPSSIFSVSAVTAAQPLRAASWFSALLPRNPSLTGAKGAATAPLASPGLLPESALYSPLFWMGVIGWAVGFAGNVYHDEILMDIRRPKAGQADPASKAVEKRGSSAPPKYEIPNGGLYSYISFPNYLCEWTEWSFYAVGALSLSAISPLSRANTSPPLVWWAYPLLLLSAPPALFVLSEITAMLPRALNGHAWYRAKFGVQGDGKGGRYPAERKAIFPGLL</sequence>
<feature type="transmembrane region" description="Helical" evidence="6">
    <location>
        <begin position="235"/>
        <end position="252"/>
    </location>
</feature>
<dbReference type="InterPro" id="IPR001104">
    <property type="entry name" value="3-oxo-5_a-steroid_4-DH_C"/>
</dbReference>
<keyword evidence="3 6" id="KW-0812">Transmembrane</keyword>
<feature type="domain" description="3-oxo-5-alpha-steroid 4-dehydrogenase C-terminal" evidence="7">
    <location>
        <begin position="231"/>
        <end position="322"/>
    </location>
</feature>
<evidence type="ECO:0000313" key="8">
    <source>
        <dbReference type="EMBL" id="PWN39826.1"/>
    </source>
</evidence>
<dbReference type="Pfam" id="PF02544">
    <property type="entry name" value="Steroid_dh"/>
    <property type="match status" value="1"/>
</dbReference>
<dbReference type="FunCoup" id="A0A316VQF6">
    <property type="interactions" value="8"/>
</dbReference>
<evidence type="ECO:0000313" key="9">
    <source>
        <dbReference type="Proteomes" id="UP000245783"/>
    </source>
</evidence>
<keyword evidence="5 6" id="KW-0472">Membrane</keyword>
<dbReference type="GeneID" id="37036605"/>
<evidence type="ECO:0000259" key="7">
    <source>
        <dbReference type="Pfam" id="PF02544"/>
    </source>
</evidence>
<dbReference type="OrthoDB" id="5788137at2759"/>
<organism evidence="8 9">
    <name type="scientific">Ceraceosorus guamensis</name>
    <dbReference type="NCBI Taxonomy" id="1522189"/>
    <lineage>
        <taxon>Eukaryota</taxon>
        <taxon>Fungi</taxon>
        <taxon>Dikarya</taxon>
        <taxon>Basidiomycota</taxon>
        <taxon>Ustilaginomycotina</taxon>
        <taxon>Exobasidiomycetes</taxon>
        <taxon>Ceraceosorales</taxon>
        <taxon>Ceraceosoraceae</taxon>
        <taxon>Ceraceosorus</taxon>
    </lineage>
</organism>
<dbReference type="Proteomes" id="UP000245783">
    <property type="component" value="Unassembled WGS sequence"/>
</dbReference>
<accession>A0A316VQF6</accession>
<evidence type="ECO:0000256" key="2">
    <source>
        <dbReference type="ARBA" id="ARBA00007742"/>
    </source>
</evidence>
<dbReference type="GO" id="GO:0016020">
    <property type="term" value="C:membrane"/>
    <property type="evidence" value="ECO:0007669"/>
    <property type="project" value="UniProtKB-SubCell"/>
</dbReference>
<feature type="transmembrane region" description="Helical" evidence="6">
    <location>
        <begin position="30"/>
        <end position="48"/>
    </location>
</feature>
<comment type="subcellular location">
    <subcellularLocation>
        <location evidence="1">Membrane</location>
        <topology evidence="1">Multi-pass membrane protein</topology>
    </subcellularLocation>
</comment>
<dbReference type="PROSITE" id="PS50244">
    <property type="entry name" value="S5A_REDUCTASE"/>
    <property type="match status" value="1"/>
</dbReference>
<dbReference type="GO" id="GO:0016627">
    <property type="term" value="F:oxidoreductase activity, acting on the CH-CH group of donors"/>
    <property type="evidence" value="ECO:0007669"/>
    <property type="project" value="InterPro"/>
</dbReference>
<dbReference type="STRING" id="1522189.A0A316VQF6"/>
<evidence type="ECO:0000256" key="6">
    <source>
        <dbReference type="SAM" id="Phobius"/>
    </source>
</evidence>
<proteinExistence type="inferred from homology"/>
<evidence type="ECO:0000256" key="4">
    <source>
        <dbReference type="ARBA" id="ARBA00022989"/>
    </source>
</evidence>
<dbReference type="AlphaFoldDB" id="A0A316VQF6"/>
<keyword evidence="9" id="KW-1185">Reference proteome</keyword>
<gene>
    <name evidence="8" type="ORF">IE81DRAFT_326124</name>
</gene>
<dbReference type="GO" id="GO:0006629">
    <property type="term" value="P:lipid metabolic process"/>
    <property type="evidence" value="ECO:0007669"/>
    <property type="project" value="InterPro"/>
</dbReference>
<name>A0A316VQF6_9BASI</name>
<evidence type="ECO:0000256" key="5">
    <source>
        <dbReference type="ARBA" id="ARBA00023136"/>
    </source>
</evidence>
<comment type="similarity">
    <text evidence="2">Belongs to the steroid 5-alpha reductase family.</text>
</comment>
<feature type="transmembrane region" description="Helical" evidence="6">
    <location>
        <begin position="147"/>
        <end position="168"/>
    </location>
</feature>
<reference evidence="8 9" key="1">
    <citation type="journal article" date="2018" name="Mol. Biol. Evol.">
        <title>Broad Genomic Sampling Reveals a Smut Pathogenic Ancestry of the Fungal Clade Ustilaginomycotina.</title>
        <authorList>
            <person name="Kijpornyongpan T."/>
            <person name="Mondo S.J."/>
            <person name="Barry K."/>
            <person name="Sandor L."/>
            <person name="Lee J."/>
            <person name="Lipzen A."/>
            <person name="Pangilinan J."/>
            <person name="LaButti K."/>
            <person name="Hainaut M."/>
            <person name="Henrissat B."/>
            <person name="Grigoriev I.V."/>
            <person name="Spatafora J.W."/>
            <person name="Aime M.C."/>
        </authorList>
    </citation>
    <scope>NUCLEOTIDE SEQUENCE [LARGE SCALE GENOMIC DNA]</scope>
    <source>
        <strain evidence="8 9">MCA 4658</strain>
    </source>
</reference>
<dbReference type="RefSeq" id="XP_025366986.1">
    <property type="nucleotide sequence ID" value="XM_025514735.1"/>
</dbReference>